<dbReference type="EMBL" id="CWOW01000009">
    <property type="protein sequence ID" value="CSA62135.1"/>
    <property type="molecule type" value="Genomic_DNA"/>
</dbReference>
<sequence length="67" mass="8040">MHKVIHQQQAQTDGEPKADQQHSVTFLHQLSRLSFDLYKQRIRIRHQICDCRMLLIELNLQLFTRAL</sequence>
<feature type="compositionally biased region" description="Polar residues" evidence="1">
    <location>
        <begin position="1"/>
        <end position="12"/>
    </location>
</feature>
<reference evidence="2 3" key="1">
    <citation type="submission" date="2015-07" db="EMBL/GenBank/DDBJ databases">
        <authorList>
            <consortium name="Pathogen Informatics"/>
        </authorList>
    </citation>
    <scope>NUCLEOTIDE SEQUENCE [LARGE SCALE GENOMIC DNA]</scope>
    <source>
        <strain evidence="2 3">A51</strain>
    </source>
</reference>
<feature type="region of interest" description="Disordered" evidence="1">
    <location>
        <begin position="1"/>
        <end position="22"/>
    </location>
</feature>
<evidence type="ECO:0000256" key="1">
    <source>
        <dbReference type="SAM" id="MobiDB-lite"/>
    </source>
</evidence>
<name>A0A655NZD3_VIBCL</name>
<protein>
    <submittedName>
        <fullName evidence="2">Uncharacterized protein</fullName>
    </submittedName>
</protein>
<evidence type="ECO:0000313" key="3">
    <source>
        <dbReference type="Proteomes" id="UP000044806"/>
    </source>
</evidence>
<organism evidence="2 3">
    <name type="scientific">Vibrio cholerae</name>
    <dbReference type="NCBI Taxonomy" id="666"/>
    <lineage>
        <taxon>Bacteria</taxon>
        <taxon>Pseudomonadati</taxon>
        <taxon>Pseudomonadota</taxon>
        <taxon>Gammaproteobacteria</taxon>
        <taxon>Vibrionales</taxon>
        <taxon>Vibrionaceae</taxon>
        <taxon>Vibrio</taxon>
    </lineage>
</organism>
<evidence type="ECO:0000313" key="2">
    <source>
        <dbReference type="EMBL" id="CSA62135.1"/>
    </source>
</evidence>
<gene>
    <name evidence="2" type="ORF">ERS013165_02029</name>
</gene>
<dbReference type="Proteomes" id="UP000044806">
    <property type="component" value="Unassembled WGS sequence"/>
</dbReference>
<dbReference type="AlphaFoldDB" id="A0A655NZD3"/>
<proteinExistence type="predicted"/>
<accession>A0A655NZD3</accession>